<evidence type="ECO:0000313" key="1">
    <source>
        <dbReference type="EMBL" id="KDO29320.1"/>
    </source>
</evidence>
<proteinExistence type="predicted"/>
<dbReference type="KEGG" id="spar:SPRG_05857"/>
<dbReference type="OrthoDB" id="73241at2759"/>
<sequence>MRHVAPLGRSMAPMHRRALSLSVQASEAPALHQLQGEAAAFAAVEPPSVKAYCKIWRDADAVASAEIARLFRAQRYEDVILAYVEMHPRKLCLDNAGLSALLGALNRLGRYEEAALYFRALKREYKTELWCEDRRDIVLEGLYAYTMLKRGHKALNVLQHCVGRVHLDAHHYRNALACNATPPQGKHPWFLAPTIEAAIASAKLMTDHGYLVPPALWSQLIESCLIHNRLDDASDLLMTYANASLILPPSTLLPTLLLPLRFHAPSIAAKAALAYIAHPSLATALPSLFESVLAPLLQKPETSFVDVEPLVRAMQAHDIRMRPALLQPLYVPFLVRSLPADALLAHVASVPNVLRVSDLVFGAAFHLYARQRDAASCARLIEFAIEHDMELTWKAVETMLKLHLDARSLDAAYELAQLAFAGKSATDVADAPRSVFRMVVETAISLGHYEDAVVFCDKYVPATGDEFSATMRLVRDVAMRLVESEGKKTN</sequence>
<evidence type="ECO:0000313" key="2">
    <source>
        <dbReference type="Proteomes" id="UP000030745"/>
    </source>
</evidence>
<dbReference type="VEuPathDB" id="FungiDB:SPRG_05857"/>
<keyword evidence="2" id="KW-1185">Reference proteome</keyword>
<dbReference type="GeneID" id="24128234"/>
<dbReference type="EMBL" id="KK583206">
    <property type="protein sequence ID" value="KDO29320.1"/>
    <property type="molecule type" value="Genomic_DNA"/>
</dbReference>
<reference evidence="1 2" key="1">
    <citation type="journal article" date="2013" name="PLoS Genet.">
        <title>Distinctive expansion of potential virulence genes in the genome of the oomycete fish pathogen Saprolegnia parasitica.</title>
        <authorList>
            <person name="Jiang R.H."/>
            <person name="de Bruijn I."/>
            <person name="Haas B.J."/>
            <person name="Belmonte R."/>
            <person name="Lobach L."/>
            <person name="Christie J."/>
            <person name="van den Ackerveken G."/>
            <person name="Bottin A."/>
            <person name="Bulone V."/>
            <person name="Diaz-Moreno S.M."/>
            <person name="Dumas B."/>
            <person name="Fan L."/>
            <person name="Gaulin E."/>
            <person name="Govers F."/>
            <person name="Grenville-Briggs L.J."/>
            <person name="Horner N.R."/>
            <person name="Levin J.Z."/>
            <person name="Mammella M."/>
            <person name="Meijer H.J."/>
            <person name="Morris P."/>
            <person name="Nusbaum C."/>
            <person name="Oome S."/>
            <person name="Phillips A.J."/>
            <person name="van Rooyen D."/>
            <person name="Rzeszutek E."/>
            <person name="Saraiva M."/>
            <person name="Secombes C.J."/>
            <person name="Seidl M.F."/>
            <person name="Snel B."/>
            <person name="Stassen J.H."/>
            <person name="Sykes S."/>
            <person name="Tripathy S."/>
            <person name="van den Berg H."/>
            <person name="Vega-Arreguin J.C."/>
            <person name="Wawra S."/>
            <person name="Young S.K."/>
            <person name="Zeng Q."/>
            <person name="Dieguez-Uribeondo J."/>
            <person name="Russ C."/>
            <person name="Tyler B.M."/>
            <person name="van West P."/>
        </authorList>
    </citation>
    <scope>NUCLEOTIDE SEQUENCE [LARGE SCALE GENOMIC DNA]</scope>
    <source>
        <strain evidence="1 2">CBS 223.65</strain>
    </source>
</reference>
<protein>
    <submittedName>
        <fullName evidence="1">Uncharacterized protein</fullName>
    </submittedName>
</protein>
<dbReference type="AlphaFoldDB" id="A0A067CJG2"/>
<dbReference type="RefSeq" id="XP_012199827.1">
    <property type="nucleotide sequence ID" value="XM_012344437.1"/>
</dbReference>
<accession>A0A067CJG2</accession>
<organism evidence="1 2">
    <name type="scientific">Saprolegnia parasitica (strain CBS 223.65)</name>
    <dbReference type="NCBI Taxonomy" id="695850"/>
    <lineage>
        <taxon>Eukaryota</taxon>
        <taxon>Sar</taxon>
        <taxon>Stramenopiles</taxon>
        <taxon>Oomycota</taxon>
        <taxon>Saprolegniomycetes</taxon>
        <taxon>Saprolegniales</taxon>
        <taxon>Saprolegniaceae</taxon>
        <taxon>Saprolegnia</taxon>
    </lineage>
</organism>
<dbReference type="OMA" id="FRMVVET"/>
<dbReference type="Proteomes" id="UP000030745">
    <property type="component" value="Unassembled WGS sequence"/>
</dbReference>
<gene>
    <name evidence="1" type="ORF">SPRG_05857</name>
</gene>
<name>A0A067CJG2_SAPPC</name>